<name>A0ABS8BBG2_9ACTN</name>
<accession>A0ABS8BBG2</accession>
<keyword evidence="2" id="KW-1185">Reference proteome</keyword>
<organism evidence="1 2">
    <name type="scientific">Streptomyces antimicrobicus</name>
    <dbReference type="NCBI Taxonomy" id="2883108"/>
    <lineage>
        <taxon>Bacteria</taxon>
        <taxon>Bacillati</taxon>
        <taxon>Actinomycetota</taxon>
        <taxon>Actinomycetes</taxon>
        <taxon>Kitasatosporales</taxon>
        <taxon>Streptomycetaceae</taxon>
        <taxon>Streptomyces</taxon>
    </lineage>
</organism>
<sequence>MSDRPARPAGSADPVYLPWGTVTDRFWARGAYGVGGRLAAIAATAEAGEVARAAAQAEALDGEVSRAHGEQHPALVDIREVRGYLAHLTGQHTAAVRWYLVAVRLRAELTGPTHPQTALAVRRTFSLWRSIPGGEALTLAAELLTTVIAVEGPRSRTVRHIGGQLLALSEPGRISTHPSA</sequence>
<evidence type="ECO:0000313" key="2">
    <source>
        <dbReference type="Proteomes" id="UP001199054"/>
    </source>
</evidence>
<protein>
    <recommendedName>
        <fullName evidence="3">Tetratricopeptide repeat protein</fullName>
    </recommendedName>
</protein>
<proteinExistence type="predicted"/>
<dbReference type="RefSeq" id="WP_226729053.1">
    <property type="nucleotide sequence ID" value="NZ_JAJAUY010000097.1"/>
</dbReference>
<dbReference type="InterPro" id="IPR011990">
    <property type="entry name" value="TPR-like_helical_dom_sf"/>
</dbReference>
<dbReference type="Gene3D" id="1.25.40.10">
    <property type="entry name" value="Tetratricopeptide repeat domain"/>
    <property type="match status" value="1"/>
</dbReference>
<dbReference type="EMBL" id="JAJAUY010000097">
    <property type="protein sequence ID" value="MCB5181950.1"/>
    <property type="molecule type" value="Genomic_DNA"/>
</dbReference>
<evidence type="ECO:0008006" key="3">
    <source>
        <dbReference type="Google" id="ProtNLM"/>
    </source>
</evidence>
<comment type="caution">
    <text evidence="1">The sequence shown here is derived from an EMBL/GenBank/DDBJ whole genome shotgun (WGS) entry which is preliminary data.</text>
</comment>
<evidence type="ECO:0000313" key="1">
    <source>
        <dbReference type="EMBL" id="MCB5181950.1"/>
    </source>
</evidence>
<gene>
    <name evidence="1" type="ORF">LG632_21540</name>
</gene>
<dbReference type="Proteomes" id="UP001199054">
    <property type="component" value="Unassembled WGS sequence"/>
</dbReference>
<reference evidence="1 2" key="1">
    <citation type="submission" date="2021-10" db="EMBL/GenBank/DDBJ databases">
        <title>Streptomyces sp. strain SMC 277, a novel streptomycete isolated from soil.</title>
        <authorList>
            <person name="Chanama M."/>
        </authorList>
    </citation>
    <scope>NUCLEOTIDE SEQUENCE [LARGE SCALE GENOMIC DNA]</scope>
    <source>
        <strain evidence="1 2">SMC 277</strain>
    </source>
</reference>